<comment type="caution">
    <text evidence="6">The sequence shown here is derived from an EMBL/GenBank/DDBJ whole genome shotgun (WGS) entry which is preliminary data.</text>
</comment>
<organism evidence="6 7">
    <name type="scientific">Rehmannia glutinosa</name>
    <name type="common">Chinese foxglove</name>
    <dbReference type="NCBI Taxonomy" id="99300"/>
    <lineage>
        <taxon>Eukaryota</taxon>
        <taxon>Viridiplantae</taxon>
        <taxon>Streptophyta</taxon>
        <taxon>Embryophyta</taxon>
        <taxon>Tracheophyta</taxon>
        <taxon>Spermatophyta</taxon>
        <taxon>Magnoliopsida</taxon>
        <taxon>eudicotyledons</taxon>
        <taxon>Gunneridae</taxon>
        <taxon>Pentapetalae</taxon>
        <taxon>asterids</taxon>
        <taxon>lamiids</taxon>
        <taxon>Lamiales</taxon>
        <taxon>Orobanchaceae</taxon>
        <taxon>Rehmannieae</taxon>
        <taxon>Rehmannia</taxon>
    </lineage>
</organism>
<evidence type="ECO:0000256" key="3">
    <source>
        <dbReference type="ARBA" id="ARBA00023274"/>
    </source>
</evidence>
<dbReference type="CDD" id="cd00353">
    <property type="entry name" value="Ribosomal_S15p_S13e"/>
    <property type="match status" value="1"/>
</dbReference>
<keyword evidence="7" id="KW-1185">Reference proteome</keyword>
<feature type="region of interest" description="Disordered" evidence="5">
    <location>
        <begin position="135"/>
        <end position="159"/>
    </location>
</feature>
<accession>A0ABR0UP94</accession>
<feature type="compositionally biased region" description="Basic residues" evidence="5">
    <location>
        <begin position="9"/>
        <end position="18"/>
    </location>
</feature>
<dbReference type="Gene3D" id="1.10.287.10">
    <property type="entry name" value="S15/NS1, RNA-binding"/>
    <property type="match status" value="1"/>
</dbReference>
<evidence type="ECO:0000256" key="2">
    <source>
        <dbReference type="ARBA" id="ARBA00022980"/>
    </source>
</evidence>
<dbReference type="NCBIfam" id="TIGR00952">
    <property type="entry name" value="S15_bact"/>
    <property type="match status" value="1"/>
</dbReference>
<name>A0ABR0UP94_REHGL</name>
<dbReference type="HAMAP" id="MF_01343_B">
    <property type="entry name" value="Ribosomal_uS15_B"/>
    <property type="match status" value="1"/>
</dbReference>
<keyword evidence="2" id="KW-0689">Ribosomal protein</keyword>
<keyword evidence="3" id="KW-0687">Ribonucleoprotein</keyword>
<protein>
    <recommendedName>
        <fullName evidence="4">Small ribosomal subunit protein uS15c</fullName>
    </recommendedName>
</protein>
<dbReference type="InterPro" id="IPR000589">
    <property type="entry name" value="Ribosomal_uS15"/>
</dbReference>
<dbReference type="InterPro" id="IPR005290">
    <property type="entry name" value="Ribosomal_uS15_bac-type"/>
</dbReference>
<sequence length="446" mass="50440">MAAITQRLLRLRPVHRTHPYPLHHFSSSSDTGPPSDTAQLKPESKSQSQPSFSSYLTDVKASLQREPPPQNRPQLRKPLSFSNSPPPPQTHPPSRIAYLEEIRRNLSEFRSRSAPSPPSSASGQTISLQELYKRNIPNNDDSTTSSNSSAVKTPIGHSFGPIRESLQQLRSSTANDSRGKTIDPLSLARFKESLKLKPGEKAVQESSINIGGSDGLPSFFEKEMNKSEDDNVGSTRTQFVKMYNYSELGTKLKMLRPEQKKGKWFSLHELNERLAKLRQIEEMESQVEIGGFLFSDLRQTIVKLSQSTAEKKRNTKMQRLDVLGQLGGTPSFMLSPPKDQLVDKYFHPDNMSSAEKLKLELKKVRDEFKMSESDCGSARVQVAQLTTKIKHLSTVLQKKDKHSRRGLQAMVQRRKKLLKYLRRTDWDSYSLVLSKLGLRDNPDIKA</sequence>
<evidence type="ECO:0000256" key="1">
    <source>
        <dbReference type="ARBA" id="ARBA00008434"/>
    </source>
</evidence>
<dbReference type="PANTHER" id="PTHR47546:SF3">
    <property type="entry name" value="30S RIBOSOMAL PROTEIN S15, CHLOROPLASTIC"/>
    <property type="match status" value="1"/>
</dbReference>
<evidence type="ECO:0000313" key="6">
    <source>
        <dbReference type="EMBL" id="KAK6124083.1"/>
    </source>
</evidence>
<reference evidence="6 7" key="1">
    <citation type="journal article" date="2021" name="Comput. Struct. Biotechnol. J.">
        <title>De novo genome assembly of the potent medicinal plant Rehmannia glutinosa using nanopore technology.</title>
        <authorList>
            <person name="Ma L."/>
            <person name="Dong C."/>
            <person name="Song C."/>
            <person name="Wang X."/>
            <person name="Zheng X."/>
            <person name="Niu Y."/>
            <person name="Chen S."/>
            <person name="Feng W."/>
        </authorList>
    </citation>
    <scope>NUCLEOTIDE SEQUENCE [LARGE SCALE GENOMIC DNA]</scope>
    <source>
        <strain evidence="6">DH-2019</strain>
    </source>
</reference>
<dbReference type="Proteomes" id="UP001318860">
    <property type="component" value="Unassembled WGS sequence"/>
</dbReference>
<dbReference type="SUPFAM" id="SSF47060">
    <property type="entry name" value="S15/NS1 RNA-binding domain"/>
    <property type="match status" value="1"/>
</dbReference>
<feature type="compositionally biased region" description="Low complexity" evidence="5">
    <location>
        <begin position="138"/>
        <end position="149"/>
    </location>
</feature>
<feature type="compositionally biased region" description="Low complexity" evidence="5">
    <location>
        <begin position="26"/>
        <end position="37"/>
    </location>
</feature>
<dbReference type="EMBL" id="JABTTQ020002417">
    <property type="protein sequence ID" value="KAK6124083.1"/>
    <property type="molecule type" value="Genomic_DNA"/>
</dbReference>
<dbReference type="Pfam" id="PF00312">
    <property type="entry name" value="Ribosomal_S15"/>
    <property type="match status" value="1"/>
</dbReference>
<evidence type="ECO:0000256" key="5">
    <source>
        <dbReference type="SAM" id="MobiDB-lite"/>
    </source>
</evidence>
<feature type="region of interest" description="Disordered" evidence="5">
    <location>
        <begin position="1"/>
        <end position="94"/>
    </location>
</feature>
<dbReference type="PANTHER" id="PTHR47546">
    <property type="entry name" value="S15/NS1, RNA-BINDING PROTEIN"/>
    <property type="match status" value="1"/>
</dbReference>
<evidence type="ECO:0000256" key="4">
    <source>
        <dbReference type="ARBA" id="ARBA00035250"/>
    </source>
</evidence>
<proteinExistence type="inferred from homology"/>
<gene>
    <name evidence="6" type="ORF">DH2020_042168</name>
</gene>
<comment type="similarity">
    <text evidence="1">Belongs to the universal ribosomal protein uS15 family.</text>
</comment>
<dbReference type="SMART" id="SM01387">
    <property type="entry name" value="Ribosomal_S15"/>
    <property type="match status" value="1"/>
</dbReference>
<feature type="compositionally biased region" description="Low complexity" evidence="5">
    <location>
        <begin position="45"/>
        <end position="54"/>
    </location>
</feature>
<evidence type="ECO:0000313" key="7">
    <source>
        <dbReference type="Proteomes" id="UP001318860"/>
    </source>
</evidence>
<dbReference type="InterPro" id="IPR009068">
    <property type="entry name" value="uS15_NS1_RNA-bd_sf"/>
</dbReference>